<dbReference type="PANTHER" id="PTHR14499">
    <property type="entry name" value="POTASSIUM CHANNEL TETRAMERIZATION DOMAIN-CONTAINING"/>
    <property type="match status" value="1"/>
</dbReference>
<dbReference type="PANTHER" id="PTHR14499:SF136">
    <property type="entry name" value="GH08630P"/>
    <property type="match status" value="1"/>
</dbReference>
<evidence type="ECO:0000313" key="2">
    <source>
        <dbReference type="Proteomes" id="UP001652625"/>
    </source>
</evidence>
<gene>
    <name evidence="3" type="primary">LOC136083710</name>
</gene>
<reference evidence="3" key="1">
    <citation type="submission" date="2025-08" db="UniProtKB">
        <authorList>
            <consortium name="RefSeq"/>
        </authorList>
    </citation>
    <scope>IDENTIFICATION</scope>
</reference>
<evidence type="ECO:0000313" key="3">
    <source>
        <dbReference type="RefSeq" id="XP_065659391.1"/>
    </source>
</evidence>
<keyword evidence="2" id="KW-1185">Reference proteome</keyword>
<dbReference type="Pfam" id="PF02214">
    <property type="entry name" value="BTB_2"/>
    <property type="match status" value="1"/>
</dbReference>
<name>A0ABM4CCJ1_HYDVU</name>
<dbReference type="SUPFAM" id="SSF54695">
    <property type="entry name" value="POZ domain"/>
    <property type="match status" value="1"/>
</dbReference>
<dbReference type="Proteomes" id="UP001652625">
    <property type="component" value="Chromosome 08"/>
</dbReference>
<feature type="domain" description="Potassium channel tetramerisation-type BTB" evidence="1">
    <location>
        <begin position="64"/>
        <end position="152"/>
    </location>
</feature>
<dbReference type="Gene3D" id="3.30.710.10">
    <property type="entry name" value="Potassium Channel Kv1.1, Chain A"/>
    <property type="match status" value="1"/>
</dbReference>
<proteinExistence type="predicted"/>
<sequence length="305" mass="35418">MSGSKIISNFSKEVSSALSKALETKGKELDERETTLNEKEAQLKLREDYLDNIFSNHFEKNQRVSVQVGNCNFETTFDVLLSHSNSYFHVFEWTKEKKLADAPSKIFIPRDPQTFRFVLEYLTYGKLFSQINDPGLLKLLKCDAQFYGLPELGKKVQKLIDKEYEKKTQEKAKLEFAQFPLYLKTACSDAVSNGGYFNWNRLIKDLGTHFQYDGISTFSLLKKCLVQISMKYIAYTTLAGYVNIFVNDVEVSRYHHMTQGYFDSRQINEVYEFEIKDRIKFQYNGNYSSNDVSATTLTFVVLHTY</sequence>
<accession>A0ABM4CCJ1</accession>
<dbReference type="GeneID" id="136083710"/>
<protein>
    <submittedName>
        <fullName evidence="3">Uncharacterized protein LOC136083710</fullName>
    </submittedName>
</protein>
<dbReference type="RefSeq" id="XP_065659391.1">
    <property type="nucleotide sequence ID" value="XM_065803319.1"/>
</dbReference>
<evidence type="ECO:0000259" key="1">
    <source>
        <dbReference type="Pfam" id="PF02214"/>
    </source>
</evidence>
<organism evidence="2 3">
    <name type="scientific">Hydra vulgaris</name>
    <name type="common">Hydra</name>
    <name type="synonym">Hydra attenuata</name>
    <dbReference type="NCBI Taxonomy" id="6087"/>
    <lineage>
        <taxon>Eukaryota</taxon>
        <taxon>Metazoa</taxon>
        <taxon>Cnidaria</taxon>
        <taxon>Hydrozoa</taxon>
        <taxon>Hydroidolina</taxon>
        <taxon>Anthoathecata</taxon>
        <taxon>Aplanulata</taxon>
        <taxon>Hydridae</taxon>
        <taxon>Hydra</taxon>
    </lineage>
</organism>
<dbReference type="InterPro" id="IPR003131">
    <property type="entry name" value="T1-type_BTB"/>
</dbReference>
<dbReference type="InterPro" id="IPR011333">
    <property type="entry name" value="SKP1/BTB/POZ_sf"/>
</dbReference>